<dbReference type="Gene3D" id="1.10.287.470">
    <property type="entry name" value="Helix hairpin bin"/>
    <property type="match status" value="2"/>
</dbReference>
<dbReference type="PANTHER" id="PTHR32347">
    <property type="entry name" value="EFFLUX SYSTEM COMPONENT YKNX-RELATED"/>
    <property type="match status" value="1"/>
</dbReference>
<evidence type="ECO:0000313" key="4">
    <source>
        <dbReference type="EMBL" id="MBR0665142.1"/>
    </source>
</evidence>
<gene>
    <name evidence="4" type="primary">hlyD</name>
    <name evidence="4" type="ORF">GXW71_12325</name>
</gene>
<keyword evidence="5" id="KW-1185">Reference proteome</keyword>
<evidence type="ECO:0000259" key="3">
    <source>
        <dbReference type="Pfam" id="PF25881"/>
    </source>
</evidence>
<dbReference type="SUPFAM" id="SSF111369">
    <property type="entry name" value="HlyD-like secretion proteins"/>
    <property type="match status" value="3"/>
</dbReference>
<evidence type="ECO:0000256" key="1">
    <source>
        <dbReference type="ARBA" id="ARBA00004196"/>
    </source>
</evidence>
<keyword evidence="2" id="KW-0175">Coiled coil</keyword>
<sequence>MKRRMIILAGLAIVAAAAFLTRGFGLLEGEDRRALTLYGNVDIRAVDLGFRVAGRIAAMPVEEGARVAAGTVLARLDTRPLTDSLNLAEAQVRSATAELEKRRNGNRPQDIAQAVAVVAERRAALAQAREDYERRARLVQTGAVSRAAFDAAQATHDAAQAQLEAAEQALSLQREGTRPEDIEAAAAQHAVAIAQRDRARTDLADATILAPEAGTILTRAREPGAVVQAGETVFTLTIERPLRVRAYVAEPDLGRIAPGMPVLVQSDGNPRRYAGTIGFIAPTAEFTPKTVQTESLRADLVYRLRIIIPDADDALRQGQPVTISVPDARPAASR</sequence>
<dbReference type="InterPro" id="IPR050465">
    <property type="entry name" value="UPF0194_transport"/>
</dbReference>
<dbReference type="PANTHER" id="PTHR32347:SF29">
    <property type="entry name" value="UPF0194 MEMBRANE PROTEIN YBHG"/>
    <property type="match status" value="1"/>
</dbReference>
<dbReference type="NCBIfam" id="NF002939">
    <property type="entry name" value="PRK03598.1"/>
    <property type="match status" value="1"/>
</dbReference>
<dbReference type="EMBL" id="JAAGBB010000013">
    <property type="protein sequence ID" value="MBR0665142.1"/>
    <property type="molecule type" value="Genomic_DNA"/>
</dbReference>
<comment type="subcellular location">
    <subcellularLocation>
        <location evidence="1">Cell envelope</location>
    </subcellularLocation>
</comment>
<dbReference type="RefSeq" id="WP_246526515.1">
    <property type="nucleotide sequence ID" value="NZ_JAAGBB010000013.1"/>
</dbReference>
<name>A0ABS5EXW2_9PROT</name>
<evidence type="ECO:0000313" key="5">
    <source>
        <dbReference type="Proteomes" id="UP001196870"/>
    </source>
</evidence>
<comment type="caution">
    <text evidence="4">The sequence shown here is derived from an EMBL/GenBank/DDBJ whole genome shotgun (WGS) entry which is preliminary data.</text>
</comment>
<dbReference type="Gene3D" id="2.40.50.100">
    <property type="match status" value="1"/>
</dbReference>
<dbReference type="Pfam" id="PF25881">
    <property type="entry name" value="HH_YBHG"/>
    <property type="match status" value="1"/>
</dbReference>
<dbReference type="InterPro" id="IPR059052">
    <property type="entry name" value="HH_YbhG-like"/>
</dbReference>
<evidence type="ECO:0000256" key="2">
    <source>
        <dbReference type="ARBA" id="ARBA00023054"/>
    </source>
</evidence>
<feature type="domain" description="YbhG-like alpha-helical hairpin" evidence="3">
    <location>
        <begin position="76"/>
        <end position="203"/>
    </location>
</feature>
<dbReference type="Gene3D" id="2.40.30.170">
    <property type="match status" value="1"/>
</dbReference>
<proteinExistence type="predicted"/>
<protein>
    <submittedName>
        <fullName evidence="4">Secretion protein HlyD</fullName>
    </submittedName>
</protein>
<dbReference type="Proteomes" id="UP001196870">
    <property type="component" value="Unassembled WGS sequence"/>
</dbReference>
<accession>A0ABS5EXW2</accession>
<reference evidence="5" key="1">
    <citation type="journal article" date="2021" name="Syst. Appl. Microbiol.">
        <title>Roseomonas hellenica sp. nov., isolated from roots of wild-growing Alkanna tinctoria.</title>
        <authorList>
            <person name="Rat A."/>
            <person name="Naranjo H.D."/>
            <person name="Lebbe L."/>
            <person name="Cnockaert M."/>
            <person name="Krigas N."/>
            <person name="Grigoriadou K."/>
            <person name="Maloupa E."/>
            <person name="Willems A."/>
        </authorList>
    </citation>
    <scope>NUCLEOTIDE SEQUENCE [LARGE SCALE GENOMIC DNA]</scope>
    <source>
        <strain evidence="5">LMG 31523</strain>
    </source>
</reference>
<organism evidence="4 5">
    <name type="scientific">Plastoroseomonas hellenica</name>
    <dbReference type="NCBI Taxonomy" id="2687306"/>
    <lineage>
        <taxon>Bacteria</taxon>
        <taxon>Pseudomonadati</taxon>
        <taxon>Pseudomonadota</taxon>
        <taxon>Alphaproteobacteria</taxon>
        <taxon>Acetobacterales</taxon>
        <taxon>Acetobacteraceae</taxon>
        <taxon>Plastoroseomonas</taxon>
    </lineage>
</organism>